<dbReference type="Proteomes" id="UP000198601">
    <property type="component" value="Unassembled WGS sequence"/>
</dbReference>
<evidence type="ECO:0000313" key="2">
    <source>
        <dbReference type="Proteomes" id="UP000198601"/>
    </source>
</evidence>
<dbReference type="PROSITE" id="PS51257">
    <property type="entry name" value="PROKAR_LIPOPROTEIN"/>
    <property type="match status" value="1"/>
</dbReference>
<gene>
    <name evidence="1" type="ORF">SAMN04487970_103218</name>
</gene>
<accession>A0A1G4SP54</accession>
<proteinExistence type="predicted"/>
<evidence type="ECO:0008006" key="3">
    <source>
        <dbReference type="Google" id="ProtNLM"/>
    </source>
</evidence>
<reference evidence="2" key="1">
    <citation type="submission" date="2016-10" db="EMBL/GenBank/DDBJ databases">
        <authorList>
            <person name="Varghese N."/>
            <person name="Submissions S."/>
        </authorList>
    </citation>
    <scope>NUCLEOTIDE SEQUENCE [LARGE SCALE GENOMIC DNA]</scope>
    <source>
        <strain evidence="2">CGMCC 1.8946</strain>
    </source>
</reference>
<evidence type="ECO:0000313" key="1">
    <source>
        <dbReference type="EMBL" id="SCW70868.1"/>
    </source>
</evidence>
<name>A0A1G4SP54_9BACL</name>
<protein>
    <recommendedName>
        <fullName evidence="3">Lipoprotein</fullName>
    </recommendedName>
</protein>
<dbReference type="AlphaFoldDB" id="A0A1G4SP54"/>
<dbReference type="STRING" id="624147.SAMN04487970_103218"/>
<sequence>MEGTEREMNLNGRLVLRIVMLLSLVTLMGCGQEYKDAGEKMTRYLNEKYGEEFVIENVGGGYGTGIFSTDTIKAEAYPKHSPRHRFRAEITKDFNKVWDNYMNMIMADKFDEKMMKVSQEVFEQKDIWVKSYLNSGGLSFPTRDLNNKNMSIEDYFKAEELYGIAIDVFIKSEPDIDKEREAEKVDQLVAKIVELQEFKNGAIDVYYLKPSSFERVSTDFFTVKVPIDYYRQKEVSYAHTFAEISDAKKEYTVKEILSHFDRGSKNS</sequence>
<keyword evidence="2" id="KW-1185">Reference proteome</keyword>
<organism evidence="1 2">
    <name type="scientific">Paenibacillus tianmuensis</name>
    <dbReference type="NCBI Taxonomy" id="624147"/>
    <lineage>
        <taxon>Bacteria</taxon>
        <taxon>Bacillati</taxon>
        <taxon>Bacillota</taxon>
        <taxon>Bacilli</taxon>
        <taxon>Bacillales</taxon>
        <taxon>Paenibacillaceae</taxon>
        <taxon>Paenibacillus</taxon>
    </lineage>
</organism>
<dbReference type="EMBL" id="FMTT01000032">
    <property type="protein sequence ID" value="SCW70868.1"/>
    <property type="molecule type" value="Genomic_DNA"/>
</dbReference>